<evidence type="ECO:0000256" key="1">
    <source>
        <dbReference type="SAM" id="SignalP"/>
    </source>
</evidence>
<protein>
    <submittedName>
        <fullName evidence="2">YebY family protein</fullName>
    </submittedName>
</protein>
<gene>
    <name evidence="2" type="ORF">PSI14_01155</name>
</gene>
<evidence type="ECO:0000313" key="2">
    <source>
        <dbReference type="EMBL" id="MDC9595515.1"/>
    </source>
</evidence>
<keyword evidence="3" id="KW-1185">Reference proteome</keyword>
<keyword evidence="1" id="KW-0732">Signal</keyword>
<comment type="caution">
    <text evidence="2">The sequence shown here is derived from an EMBL/GenBank/DDBJ whole genome shotgun (WGS) entry which is preliminary data.</text>
</comment>
<dbReference type="InterPro" id="IPR019648">
    <property type="entry name" value="YebY"/>
</dbReference>
<organism evidence="2 3">
    <name type="scientific">Xenorhabdus anantnagensis</name>
    <dbReference type="NCBI Taxonomy" id="3025875"/>
    <lineage>
        <taxon>Bacteria</taxon>
        <taxon>Pseudomonadati</taxon>
        <taxon>Pseudomonadota</taxon>
        <taxon>Gammaproteobacteria</taxon>
        <taxon>Enterobacterales</taxon>
        <taxon>Morganellaceae</taxon>
        <taxon>Xenorhabdus</taxon>
    </lineage>
</organism>
<sequence>MKRLFWALPFLLLSFQGIAAPIKTISKLQFGKQWAFTREEVMLDCRSGGALFVINPSTLMQYPLNDRATQLTKSNKVIASSLDTILLNDPEHPNQKMSIEPFQKAALALCDYSDNK</sequence>
<evidence type="ECO:0000313" key="3">
    <source>
        <dbReference type="Proteomes" id="UP001220225"/>
    </source>
</evidence>
<feature type="chain" id="PRO_5045879616" evidence="1">
    <location>
        <begin position="20"/>
        <end position="116"/>
    </location>
</feature>
<feature type="signal peptide" evidence="1">
    <location>
        <begin position="1"/>
        <end position="19"/>
    </location>
</feature>
<accession>A0ABT5LM77</accession>
<dbReference type="RefSeq" id="WP_273574006.1">
    <property type="nucleotide sequence ID" value="NZ_JAQRFN010000001.1"/>
</dbReference>
<dbReference type="Proteomes" id="UP001220225">
    <property type="component" value="Unassembled WGS sequence"/>
</dbReference>
<proteinExistence type="predicted"/>
<dbReference type="Pfam" id="PF10709">
    <property type="entry name" value="DUF2511"/>
    <property type="match status" value="1"/>
</dbReference>
<name>A0ABT5LM77_9GAMM</name>
<dbReference type="EMBL" id="JAQRFN010000001">
    <property type="protein sequence ID" value="MDC9595515.1"/>
    <property type="molecule type" value="Genomic_DNA"/>
</dbReference>
<reference evidence="2 3" key="1">
    <citation type="submission" date="2023-02" db="EMBL/GenBank/DDBJ databases">
        <title>Entomopathogenic bacteria.</title>
        <authorList>
            <person name="Machado R.A."/>
        </authorList>
    </citation>
    <scope>NUCLEOTIDE SEQUENCE [LARGE SCALE GENOMIC DNA]</scope>
    <source>
        <strain evidence="2 3">XENO-2</strain>
    </source>
</reference>